<dbReference type="Pfam" id="PF20720">
    <property type="entry name" value="nSTAND3"/>
    <property type="match status" value="1"/>
</dbReference>
<dbReference type="EMBL" id="JAAIJQ010000106">
    <property type="protein sequence ID" value="NEV64709.1"/>
    <property type="molecule type" value="Genomic_DNA"/>
</dbReference>
<dbReference type="SUPFAM" id="SSF52540">
    <property type="entry name" value="P-loop containing nucleoside triphosphate hydrolases"/>
    <property type="match status" value="1"/>
</dbReference>
<accession>A0A6M0K5J9</accession>
<dbReference type="InterPro" id="IPR007560">
    <property type="entry name" value="Restrct_endonuc_IV_Mrr"/>
</dbReference>
<dbReference type="InterPro" id="IPR011856">
    <property type="entry name" value="tRNA_endonuc-like_dom_sf"/>
</dbReference>
<dbReference type="Pfam" id="PF04471">
    <property type="entry name" value="Mrr_cat"/>
    <property type="match status" value="1"/>
</dbReference>
<evidence type="ECO:0000313" key="2">
    <source>
        <dbReference type="EMBL" id="NEV64709.1"/>
    </source>
</evidence>
<dbReference type="Proteomes" id="UP000483379">
    <property type="component" value="Unassembled WGS sequence"/>
</dbReference>
<keyword evidence="3" id="KW-1185">Reference proteome</keyword>
<evidence type="ECO:0000259" key="1">
    <source>
        <dbReference type="SMART" id="SM00382"/>
    </source>
</evidence>
<organism evidence="2 3">
    <name type="scientific">Thiorhodococcus minor</name>
    <dbReference type="NCBI Taxonomy" id="57489"/>
    <lineage>
        <taxon>Bacteria</taxon>
        <taxon>Pseudomonadati</taxon>
        <taxon>Pseudomonadota</taxon>
        <taxon>Gammaproteobacteria</taxon>
        <taxon>Chromatiales</taxon>
        <taxon>Chromatiaceae</taxon>
        <taxon>Thiorhodococcus</taxon>
    </lineage>
</organism>
<dbReference type="GO" id="GO:0004519">
    <property type="term" value="F:endonuclease activity"/>
    <property type="evidence" value="ECO:0007669"/>
    <property type="project" value="InterPro"/>
</dbReference>
<dbReference type="AlphaFoldDB" id="A0A6M0K5J9"/>
<dbReference type="InterPro" id="IPR027417">
    <property type="entry name" value="P-loop_NTPase"/>
</dbReference>
<comment type="caution">
    <text evidence="2">The sequence shown here is derived from an EMBL/GenBank/DDBJ whole genome shotgun (WGS) entry which is preliminary data.</text>
</comment>
<name>A0A6M0K5J9_9GAMM</name>
<dbReference type="SMART" id="SM00382">
    <property type="entry name" value="AAA"/>
    <property type="match status" value="1"/>
</dbReference>
<proteinExistence type="predicted"/>
<dbReference type="RefSeq" id="WP_164455711.1">
    <property type="nucleotide sequence ID" value="NZ_JAAIJQ010000106.1"/>
</dbReference>
<feature type="domain" description="AAA+ ATPase" evidence="1">
    <location>
        <begin position="190"/>
        <end position="320"/>
    </location>
</feature>
<dbReference type="GO" id="GO:0003677">
    <property type="term" value="F:DNA binding"/>
    <property type="evidence" value="ECO:0007669"/>
    <property type="project" value="InterPro"/>
</dbReference>
<dbReference type="GO" id="GO:0009307">
    <property type="term" value="P:DNA restriction-modification system"/>
    <property type="evidence" value="ECO:0007669"/>
    <property type="project" value="InterPro"/>
</dbReference>
<dbReference type="InterPro" id="IPR003593">
    <property type="entry name" value="AAA+_ATPase"/>
</dbReference>
<dbReference type="Gene3D" id="3.40.1350.10">
    <property type="match status" value="1"/>
</dbReference>
<evidence type="ECO:0000313" key="3">
    <source>
        <dbReference type="Proteomes" id="UP000483379"/>
    </source>
</evidence>
<protein>
    <recommendedName>
        <fullName evidence="1">AAA+ ATPase domain-containing protein</fullName>
    </recommendedName>
</protein>
<gene>
    <name evidence="2" type="ORF">G3446_23040</name>
</gene>
<sequence>MAYDLTVLDPAEFEALVSDLLSRSWGSRLESFKEGKDGGIDLRHSRVLPDEPTTIVQCKRYAETAFSRLLTNCKQELPKLKKLEPQRYVLATSVPLSPANKAKILGTLSPWCRSTADVYGSDDLNGLLREFPEVERSHFKLWISGTAVLERVLHAGLFALTEAKVEEARHRLSTLVVHEGLERALDHLRQRHHVLILGNPGIGKTTLAQMIVCHYVAEGFDVAWVVGNIQDAWERIHAGQDNEQRLVIVYDDFLGRLRFESPRFEKNEEASLFSLVDKAARSSGIRLILTTREYILEDAKRLHGAFHERADALMKHVLSLEDYTARHRAQMVFNHLYFSDLPQSRLEQFVAAKAYRTVIRHRHFNPRIVEYISKYANSRMRTDDEFVGFVEEEFDNPSRLWEYPYMHEVGHLARQILAVLWTYGGTCELEELRDAISQAQDRSQPAEFGSTFSVALKQLNGSFVALPDFGGSSDSF</sequence>
<dbReference type="InterPro" id="IPR049050">
    <property type="entry name" value="nSTAND3"/>
</dbReference>
<reference evidence="2 3" key="1">
    <citation type="submission" date="2020-02" db="EMBL/GenBank/DDBJ databases">
        <title>Genome sequences of Thiorhodococcus mannitoliphagus and Thiorhodococcus minor, purple sulfur photosynthetic bacteria in the gammaproteobacterial family, Chromatiaceae.</title>
        <authorList>
            <person name="Aviles F.A."/>
            <person name="Meyer T.E."/>
            <person name="Kyndt J.A."/>
        </authorList>
    </citation>
    <scope>NUCLEOTIDE SEQUENCE [LARGE SCALE GENOMIC DNA]</scope>
    <source>
        <strain evidence="2 3">DSM 11518</strain>
    </source>
</reference>
<dbReference type="Gene3D" id="3.40.50.300">
    <property type="entry name" value="P-loop containing nucleotide triphosphate hydrolases"/>
    <property type="match status" value="1"/>
</dbReference>